<sequence length="152" mass="16804">MDPSSSSVGFPLSGNPQSSQNPPPLHPPSGGISHSENPQATVSSSTSNPSSSTERPYCNGPPTFVVSSKDWNVEMTKLFHDDNFRNYMCGGECRRPFTVWYNCMHNVIDHHNGNWHNCSHFAGALRDCVFANLGYYKPLLTYFSDGARRSSS</sequence>
<dbReference type="Pfam" id="PF07802">
    <property type="entry name" value="GCK"/>
    <property type="match status" value="1"/>
</dbReference>
<proteinExistence type="predicted"/>
<organism evidence="3 4">
    <name type="scientific">Dendrobium chrysotoxum</name>
    <name type="common">Orchid</name>
    <dbReference type="NCBI Taxonomy" id="161865"/>
    <lineage>
        <taxon>Eukaryota</taxon>
        <taxon>Viridiplantae</taxon>
        <taxon>Streptophyta</taxon>
        <taxon>Embryophyta</taxon>
        <taxon>Tracheophyta</taxon>
        <taxon>Spermatophyta</taxon>
        <taxon>Magnoliopsida</taxon>
        <taxon>Liliopsida</taxon>
        <taxon>Asparagales</taxon>
        <taxon>Orchidaceae</taxon>
        <taxon>Epidendroideae</taxon>
        <taxon>Malaxideae</taxon>
        <taxon>Dendrobiinae</taxon>
        <taxon>Dendrobium</taxon>
    </lineage>
</organism>
<dbReference type="AlphaFoldDB" id="A0AAV7G4M7"/>
<feature type="compositionally biased region" description="Low complexity" evidence="1">
    <location>
        <begin position="28"/>
        <end position="53"/>
    </location>
</feature>
<dbReference type="Proteomes" id="UP000775213">
    <property type="component" value="Unassembled WGS sequence"/>
</dbReference>
<keyword evidence="4" id="KW-1185">Reference proteome</keyword>
<feature type="domain" description="GCK" evidence="2">
    <location>
        <begin position="80"/>
        <end position="150"/>
    </location>
</feature>
<accession>A0AAV7G4M7</accession>
<evidence type="ECO:0000256" key="1">
    <source>
        <dbReference type="SAM" id="MobiDB-lite"/>
    </source>
</evidence>
<name>A0AAV7G4M7_DENCH</name>
<dbReference type="InterPro" id="IPR012891">
    <property type="entry name" value="GCK_dom"/>
</dbReference>
<evidence type="ECO:0000313" key="4">
    <source>
        <dbReference type="Proteomes" id="UP000775213"/>
    </source>
</evidence>
<evidence type="ECO:0000313" key="3">
    <source>
        <dbReference type="EMBL" id="KAH0451161.1"/>
    </source>
</evidence>
<gene>
    <name evidence="3" type="ORF">IEQ34_018460</name>
</gene>
<feature type="region of interest" description="Disordered" evidence="1">
    <location>
        <begin position="1"/>
        <end position="61"/>
    </location>
</feature>
<comment type="caution">
    <text evidence="3">The sequence shown here is derived from an EMBL/GenBank/DDBJ whole genome shotgun (WGS) entry which is preliminary data.</text>
</comment>
<dbReference type="EMBL" id="JAGFBR010000017">
    <property type="protein sequence ID" value="KAH0451161.1"/>
    <property type="molecule type" value="Genomic_DNA"/>
</dbReference>
<dbReference type="SMART" id="SM01227">
    <property type="entry name" value="GCK"/>
    <property type="match status" value="1"/>
</dbReference>
<evidence type="ECO:0000259" key="2">
    <source>
        <dbReference type="SMART" id="SM01227"/>
    </source>
</evidence>
<reference evidence="3 4" key="1">
    <citation type="journal article" date="2021" name="Hortic Res">
        <title>Chromosome-scale assembly of the Dendrobium chrysotoxum genome enhances the understanding of orchid evolution.</title>
        <authorList>
            <person name="Zhang Y."/>
            <person name="Zhang G.Q."/>
            <person name="Zhang D."/>
            <person name="Liu X.D."/>
            <person name="Xu X.Y."/>
            <person name="Sun W.H."/>
            <person name="Yu X."/>
            <person name="Zhu X."/>
            <person name="Wang Z.W."/>
            <person name="Zhao X."/>
            <person name="Zhong W.Y."/>
            <person name="Chen H."/>
            <person name="Yin W.L."/>
            <person name="Huang T."/>
            <person name="Niu S.C."/>
            <person name="Liu Z.J."/>
        </authorList>
    </citation>
    <scope>NUCLEOTIDE SEQUENCE [LARGE SCALE GENOMIC DNA]</scope>
    <source>
        <strain evidence="3">Lindl</strain>
    </source>
</reference>
<protein>
    <recommendedName>
        <fullName evidence="2">GCK domain-containing protein</fullName>
    </recommendedName>
</protein>
<feature type="compositionally biased region" description="Low complexity" evidence="1">
    <location>
        <begin position="11"/>
        <end position="20"/>
    </location>
</feature>